<dbReference type="Proteomes" id="UP000503540">
    <property type="component" value="Chromosome"/>
</dbReference>
<dbReference type="EMBL" id="CP046172">
    <property type="protein sequence ID" value="QIS13642.1"/>
    <property type="molecule type" value="Genomic_DNA"/>
</dbReference>
<evidence type="ECO:0000313" key="3">
    <source>
        <dbReference type="Proteomes" id="UP000503540"/>
    </source>
</evidence>
<dbReference type="AlphaFoldDB" id="A0A6G9YKA6"/>
<evidence type="ECO:0000313" key="2">
    <source>
        <dbReference type="EMBL" id="QIS13642.1"/>
    </source>
</evidence>
<protein>
    <submittedName>
        <fullName evidence="2">Uncharacterized protein</fullName>
    </submittedName>
</protein>
<feature type="region of interest" description="Disordered" evidence="1">
    <location>
        <begin position="213"/>
        <end position="253"/>
    </location>
</feature>
<reference evidence="2 3" key="1">
    <citation type="journal article" date="2019" name="ACS Chem. Biol.">
        <title>Identification and Mobilization of a Cryptic Antibiotic Biosynthesis Gene Locus from a Human-Pathogenic Nocardia Isolate.</title>
        <authorList>
            <person name="Herisse M."/>
            <person name="Ishida K."/>
            <person name="Porter J.L."/>
            <person name="Howden B."/>
            <person name="Hertweck C."/>
            <person name="Stinear T.P."/>
            <person name="Pidot S.J."/>
        </authorList>
    </citation>
    <scope>NUCLEOTIDE SEQUENCE [LARGE SCALE GENOMIC DNA]</scope>
    <source>
        <strain evidence="2 3">AUSMDU00012717</strain>
    </source>
</reference>
<keyword evidence="3" id="KW-1185">Reference proteome</keyword>
<proteinExistence type="predicted"/>
<accession>A0A6G9YKA6</accession>
<sequence length="272" mass="29965">MTTTAGQQGSNPVACGSCGRTRKPLRRGLCGACYGRTRHRRTAYGTWDPDRTAADPVREHIVRLEQAGLSHRRLAALAGLHRSVLNTVLHGRTGRPAPQRISHATAAKILAVPVPEAITAVAAANDTVPVIGAQRRLRALVAIGYPQAHLARELGLQPGNMGPLMHGDRSITVRRHRQIAEVFERLQMTPGPSQAARDYAHRRQWALPLQWDEDSIDDPNAHRHRRRPNANRTTPPARWGVGKPAPTTATEPSYDLDRLAVPVRRRAIVRGR</sequence>
<dbReference type="KEGG" id="nah:F5544_28985"/>
<organism evidence="2 3">
    <name type="scientific">Nocardia arthritidis</name>
    <dbReference type="NCBI Taxonomy" id="228602"/>
    <lineage>
        <taxon>Bacteria</taxon>
        <taxon>Bacillati</taxon>
        <taxon>Actinomycetota</taxon>
        <taxon>Actinomycetes</taxon>
        <taxon>Mycobacteriales</taxon>
        <taxon>Nocardiaceae</taxon>
        <taxon>Nocardia</taxon>
    </lineage>
</organism>
<dbReference type="RefSeq" id="WP_167476153.1">
    <property type="nucleotide sequence ID" value="NZ_CP046172.1"/>
</dbReference>
<gene>
    <name evidence="2" type="ORF">F5544_28985</name>
</gene>
<name>A0A6G9YKA6_9NOCA</name>
<evidence type="ECO:0000256" key="1">
    <source>
        <dbReference type="SAM" id="MobiDB-lite"/>
    </source>
</evidence>